<reference evidence="4" key="1">
    <citation type="journal article" date="2019" name="Int. J. Syst. Evol. Microbiol.">
        <title>The Global Catalogue of Microorganisms (GCM) 10K type strain sequencing project: providing services to taxonomists for standard genome sequencing and annotation.</title>
        <authorList>
            <consortium name="The Broad Institute Genomics Platform"/>
            <consortium name="The Broad Institute Genome Sequencing Center for Infectious Disease"/>
            <person name="Wu L."/>
            <person name="Ma J."/>
        </authorList>
    </citation>
    <scope>NUCLEOTIDE SEQUENCE [LARGE SCALE GENOMIC DNA]</scope>
    <source>
        <strain evidence="4">KCTC 42282</strain>
    </source>
</reference>
<evidence type="ECO:0000256" key="1">
    <source>
        <dbReference type="SAM" id="MobiDB-lite"/>
    </source>
</evidence>
<keyword evidence="3" id="KW-0378">Hydrolase</keyword>
<protein>
    <submittedName>
        <fullName evidence="3">HNH endonuclease</fullName>
    </submittedName>
</protein>
<dbReference type="EMBL" id="JBHRYC010000061">
    <property type="protein sequence ID" value="MFC3638187.1"/>
    <property type="molecule type" value="Genomic_DNA"/>
</dbReference>
<proteinExistence type="predicted"/>
<dbReference type="RefSeq" id="WP_376853137.1">
    <property type="nucleotide sequence ID" value="NZ_JBHRYC010000061.1"/>
</dbReference>
<dbReference type="Pfam" id="PF01844">
    <property type="entry name" value="HNH"/>
    <property type="match status" value="1"/>
</dbReference>
<gene>
    <name evidence="3" type="ORF">ACFONL_12535</name>
</gene>
<dbReference type="InterPro" id="IPR002711">
    <property type="entry name" value="HNH"/>
</dbReference>
<feature type="compositionally biased region" description="Basic and acidic residues" evidence="1">
    <location>
        <begin position="104"/>
        <end position="116"/>
    </location>
</feature>
<dbReference type="InterPro" id="IPR003615">
    <property type="entry name" value="HNH_nuc"/>
</dbReference>
<evidence type="ECO:0000313" key="4">
    <source>
        <dbReference type="Proteomes" id="UP001595704"/>
    </source>
</evidence>
<dbReference type="SMART" id="SM00507">
    <property type="entry name" value="HNHc"/>
    <property type="match status" value="1"/>
</dbReference>
<comment type="caution">
    <text evidence="3">The sequence shown here is derived from an EMBL/GenBank/DDBJ whole genome shotgun (WGS) entry which is preliminary data.</text>
</comment>
<dbReference type="Proteomes" id="UP001595704">
    <property type="component" value="Unassembled WGS sequence"/>
</dbReference>
<organism evidence="3 4">
    <name type="scientific">Camelimonas fluminis</name>
    <dbReference type="NCBI Taxonomy" id="1576911"/>
    <lineage>
        <taxon>Bacteria</taxon>
        <taxon>Pseudomonadati</taxon>
        <taxon>Pseudomonadota</taxon>
        <taxon>Alphaproteobacteria</taxon>
        <taxon>Hyphomicrobiales</taxon>
        <taxon>Chelatococcaceae</taxon>
        <taxon>Camelimonas</taxon>
    </lineage>
</organism>
<dbReference type="Gene3D" id="1.10.30.50">
    <property type="match status" value="1"/>
</dbReference>
<feature type="domain" description="HNH nuclease" evidence="2">
    <location>
        <begin position="9"/>
        <end position="63"/>
    </location>
</feature>
<accession>A0ABV7UHI5</accession>
<sequence length="116" mass="13104">MKRKSLTKKQRVEIFDAHSGRCHICTRRIEAGELWELEHCKPLWLGGADEPENMRPAHIKCHAVKTAGEAATRAKSDRVRAIHLGIKTQSRNPLPGSKASGWKRRMDGSVVRRDAQ</sequence>
<feature type="region of interest" description="Disordered" evidence="1">
    <location>
        <begin position="85"/>
        <end position="116"/>
    </location>
</feature>
<evidence type="ECO:0000313" key="3">
    <source>
        <dbReference type="EMBL" id="MFC3638187.1"/>
    </source>
</evidence>
<keyword evidence="4" id="KW-1185">Reference proteome</keyword>
<dbReference type="GO" id="GO:0004519">
    <property type="term" value="F:endonuclease activity"/>
    <property type="evidence" value="ECO:0007669"/>
    <property type="project" value="UniProtKB-KW"/>
</dbReference>
<name>A0ABV7UHI5_9HYPH</name>
<evidence type="ECO:0000259" key="2">
    <source>
        <dbReference type="SMART" id="SM00507"/>
    </source>
</evidence>
<keyword evidence="3" id="KW-0255">Endonuclease</keyword>
<keyword evidence="3" id="KW-0540">Nuclease</keyword>